<dbReference type="Proteomes" id="UP000198781">
    <property type="component" value="Unassembled WGS sequence"/>
</dbReference>
<dbReference type="PANTHER" id="PTHR42913">
    <property type="entry name" value="APOPTOSIS-INDUCING FACTOR 1"/>
    <property type="match status" value="1"/>
</dbReference>
<dbReference type="PRINTS" id="PR00368">
    <property type="entry name" value="FADPNR"/>
</dbReference>
<proteinExistence type="inferred from homology"/>
<dbReference type="Gene3D" id="3.50.50.100">
    <property type="match status" value="1"/>
</dbReference>
<dbReference type="SUPFAM" id="SSF51905">
    <property type="entry name" value="FAD/NAD(P)-binding domain"/>
    <property type="match status" value="1"/>
</dbReference>
<dbReference type="OrthoDB" id="9781621at2"/>
<accession>A0A1G6UQR1</accession>
<name>A0A1G6UQR1_9BURK</name>
<keyword evidence="3" id="KW-0285">Flavoprotein</keyword>
<evidence type="ECO:0000313" key="7">
    <source>
        <dbReference type="EMBL" id="SDD43639.1"/>
    </source>
</evidence>
<reference evidence="7 8" key="1">
    <citation type="submission" date="2016-10" db="EMBL/GenBank/DDBJ databases">
        <authorList>
            <person name="de Groot N.N."/>
        </authorList>
    </citation>
    <scope>NUCLEOTIDE SEQUENCE [LARGE SCALE GENOMIC DNA]</scope>
    <source>
        <strain evidence="7 8">DSM 16619</strain>
    </source>
</reference>
<dbReference type="InterPro" id="IPR051169">
    <property type="entry name" value="NADH-Q_oxidoreductase"/>
</dbReference>
<sequence length="426" mass="45624">MHFDIVIVGGGAGGLELAARLGRGLGPRLGREKVLLVDRSPFHIWKPTLHEVAAGTLDAHQEGLSYTVLARRNHFSFAMGKMAALDADKKGITLSEIHDAQGEVVVPRRTVSYTRLVLAIGSGSNAFGTPGVEHAYLLENVRDAQRFHADWLASCARASFSESRALGVAIVGGGATGVELSAELLEAHAEIQESLGNGQRFRLDITLVEGGPRILGGLPEKISAQARLALERKQVNVRTGTRVTEVRRGALVTTEGSIPAEMIVWAAGIKAAEANASMGLAVNGLNQFVVDDRLRTSVPGIYAFGDCAACPWEGGKTVPARAQAAHQQADYLAKVLGAMLREREVTEPFAYRDFGSLVSLGDNKGVGNLMGGLMGRNFFVEGLIAKWMYISLHLNHHRAILGLGKTAVLALARLLQQRVSGRLKLH</sequence>
<dbReference type="EMBL" id="FMZC01000006">
    <property type="protein sequence ID" value="SDD43639.1"/>
    <property type="molecule type" value="Genomic_DNA"/>
</dbReference>
<gene>
    <name evidence="7" type="ORF">SAMN05192589_106147</name>
</gene>
<comment type="cofactor">
    <cofactor evidence="1">
        <name>FAD</name>
        <dbReference type="ChEBI" id="CHEBI:57692"/>
    </cofactor>
</comment>
<evidence type="ECO:0000256" key="3">
    <source>
        <dbReference type="ARBA" id="ARBA00022630"/>
    </source>
</evidence>
<evidence type="ECO:0000259" key="6">
    <source>
        <dbReference type="Pfam" id="PF07992"/>
    </source>
</evidence>
<keyword evidence="8" id="KW-1185">Reference proteome</keyword>
<evidence type="ECO:0000256" key="1">
    <source>
        <dbReference type="ARBA" id="ARBA00001974"/>
    </source>
</evidence>
<dbReference type="PANTHER" id="PTHR42913:SF3">
    <property type="entry name" value="64 KDA MITOCHONDRIAL NADH DEHYDROGENASE (EUROFUNG)"/>
    <property type="match status" value="1"/>
</dbReference>
<dbReference type="GO" id="GO:0003955">
    <property type="term" value="F:NAD(P)H dehydrogenase (quinone) activity"/>
    <property type="evidence" value="ECO:0007669"/>
    <property type="project" value="TreeGrafter"/>
</dbReference>
<evidence type="ECO:0000256" key="4">
    <source>
        <dbReference type="ARBA" id="ARBA00022827"/>
    </source>
</evidence>
<dbReference type="InterPro" id="IPR036188">
    <property type="entry name" value="FAD/NAD-bd_sf"/>
</dbReference>
<dbReference type="RefSeq" id="WP_092743854.1">
    <property type="nucleotide sequence ID" value="NZ_FMZC01000006.1"/>
</dbReference>
<keyword evidence="4" id="KW-0274">FAD</keyword>
<protein>
    <submittedName>
        <fullName evidence="7">NADH dehydrogenase</fullName>
    </submittedName>
</protein>
<dbReference type="AlphaFoldDB" id="A0A1G6UQR1"/>
<organism evidence="7 8">
    <name type="scientific">Paracidovorax valerianellae</name>
    <dbReference type="NCBI Taxonomy" id="187868"/>
    <lineage>
        <taxon>Bacteria</taxon>
        <taxon>Pseudomonadati</taxon>
        <taxon>Pseudomonadota</taxon>
        <taxon>Betaproteobacteria</taxon>
        <taxon>Burkholderiales</taxon>
        <taxon>Comamonadaceae</taxon>
        <taxon>Paracidovorax</taxon>
    </lineage>
</organism>
<dbReference type="STRING" id="187868.SAMN05192589_106147"/>
<dbReference type="InterPro" id="IPR023753">
    <property type="entry name" value="FAD/NAD-binding_dom"/>
</dbReference>
<evidence type="ECO:0000256" key="5">
    <source>
        <dbReference type="ARBA" id="ARBA00023002"/>
    </source>
</evidence>
<dbReference type="GO" id="GO:0019646">
    <property type="term" value="P:aerobic electron transport chain"/>
    <property type="evidence" value="ECO:0007669"/>
    <property type="project" value="TreeGrafter"/>
</dbReference>
<comment type="similarity">
    <text evidence="2">Belongs to the NADH dehydrogenase family.</text>
</comment>
<dbReference type="Pfam" id="PF07992">
    <property type="entry name" value="Pyr_redox_2"/>
    <property type="match status" value="1"/>
</dbReference>
<feature type="domain" description="FAD/NAD(P)-binding" evidence="6">
    <location>
        <begin position="3"/>
        <end position="329"/>
    </location>
</feature>
<dbReference type="PRINTS" id="PR00411">
    <property type="entry name" value="PNDRDTASEI"/>
</dbReference>
<evidence type="ECO:0000256" key="2">
    <source>
        <dbReference type="ARBA" id="ARBA00005272"/>
    </source>
</evidence>
<keyword evidence="5" id="KW-0560">Oxidoreductase</keyword>
<evidence type="ECO:0000313" key="8">
    <source>
        <dbReference type="Proteomes" id="UP000198781"/>
    </source>
</evidence>